<proteinExistence type="predicted"/>
<dbReference type="AlphaFoldDB" id="A0A2N3IFP5"/>
<keyword evidence="2" id="KW-1185">Reference proteome</keyword>
<sequence length="158" mass="18941">MKQILILLTLVVSFSYLGIAQEREHDMHEQMSERIAAEKISFITQKLELTPDEAQVFWPLYNELEKKRKENRDQGRILFRKLRNKSAELSDKELGDLSDELIELKLQEAKLQKEYHLKYKKILPAKKILTLYHTERQFQNMLLKQIKERGKHPHEKQD</sequence>
<evidence type="ECO:0000313" key="2">
    <source>
        <dbReference type="Proteomes" id="UP000233618"/>
    </source>
</evidence>
<accession>A0A2N3IFP5</accession>
<dbReference type="EMBL" id="MVDE01000002">
    <property type="protein sequence ID" value="PKQ69139.1"/>
    <property type="molecule type" value="Genomic_DNA"/>
</dbReference>
<evidence type="ECO:0000313" key="1">
    <source>
        <dbReference type="EMBL" id="PKQ69139.1"/>
    </source>
</evidence>
<name>A0A2N3IFP5_9BACT</name>
<comment type="caution">
    <text evidence="1">The sequence shown here is derived from an EMBL/GenBank/DDBJ whole genome shotgun (WGS) entry which is preliminary data.</text>
</comment>
<gene>
    <name evidence="1" type="ORF">BZG01_02195</name>
</gene>
<evidence type="ECO:0008006" key="3">
    <source>
        <dbReference type="Google" id="ProtNLM"/>
    </source>
</evidence>
<reference evidence="1 2" key="1">
    <citation type="journal article" date="2017" name="Front. Microbiol.">
        <title>Labilibaculum manganireducens gen. nov., sp. nov. and Labilibaculum filiforme sp. nov., Novel Bacteroidetes Isolated from Subsurface Sediments of the Baltic Sea.</title>
        <authorList>
            <person name="Vandieken V."/>
            <person name="Marshall I.P."/>
            <person name="Niemann H."/>
            <person name="Engelen B."/>
            <person name="Cypionka H."/>
        </authorList>
    </citation>
    <scope>NUCLEOTIDE SEQUENCE [LARGE SCALE GENOMIC DNA]</scope>
    <source>
        <strain evidence="1 2">59.10-2M</strain>
    </source>
</reference>
<dbReference type="Proteomes" id="UP000233618">
    <property type="component" value="Unassembled WGS sequence"/>
</dbReference>
<dbReference type="RefSeq" id="WP_101308185.1">
    <property type="nucleotide sequence ID" value="NZ_MVDE01000002.1"/>
</dbReference>
<organism evidence="1 2">
    <name type="scientific">Labilibaculum manganireducens</name>
    <dbReference type="NCBI Taxonomy" id="1940525"/>
    <lineage>
        <taxon>Bacteria</taxon>
        <taxon>Pseudomonadati</taxon>
        <taxon>Bacteroidota</taxon>
        <taxon>Bacteroidia</taxon>
        <taxon>Marinilabiliales</taxon>
        <taxon>Marinifilaceae</taxon>
        <taxon>Labilibaculum</taxon>
    </lineage>
</organism>
<protein>
    <recommendedName>
        <fullName evidence="3">Sensor of ECF-type sigma factor</fullName>
    </recommendedName>
</protein>